<dbReference type="Gene3D" id="2.60.40.10">
    <property type="entry name" value="Immunoglobulins"/>
    <property type="match status" value="1"/>
</dbReference>
<evidence type="ECO:0000313" key="6">
    <source>
        <dbReference type="Proteomes" id="UP001144256"/>
    </source>
</evidence>
<gene>
    <name evidence="5" type="ORF">SH1V18_06390</name>
</gene>
<evidence type="ECO:0000259" key="4">
    <source>
        <dbReference type="PROSITE" id="PS51272"/>
    </source>
</evidence>
<proteinExistence type="predicted"/>
<protein>
    <recommendedName>
        <fullName evidence="4">SLH domain-containing protein</fullName>
    </recommendedName>
</protein>
<dbReference type="PANTHER" id="PTHR43308:SF5">
    <property type="entry name" value="S-LAYER PROTEIN _ PEPTIDOGLYCAN ENDO-BETA-N-ACETYLGLUCOSAMINIDASE"/>
    <property type="match status" value="1"/>
</dbReference>
<keyword evidence="3" id="KW-0732">Signal</keyword>
<feature type="compositionally biased region" description="Polar residues" evidence="2">
    <location>
        <begin position="499"/>
        <end position="512"/>
    </location>
</feature>
<dbReference type="Pfam" id="PF00395">
    <property type="entry name" value="SLH"/>
    <property type="match status" value="2"/>
</dbReference>
<dbReference type="EMBL" id="BRLB01000001">
    <property type="protein sequence ID" value="GKX28159.1"/>
    <property type="molecule type" value="Genomic_DNA"/>
</dbReference>
<comment type="caution">
    <text evidence="5">The sequence shown here is derived from an EMBL/GenBank/DDBJ whole genome shotgun (WGS) entry which is preliminary data.</text>
</comment>
<evidence type="ECO:0000256" key="3">
    <source>
        <dbReference type="SAM" id="SignalP"/>
    </source>
</evidence>
<feature type="domain" description="SLH" evidence="4">
    <location>
        <begin position="146"/>
        <end position="209"/>
    </location>
</feature>
<accession>A0A9W6DF04</accession>
<feature type="region of interest" description="Disordered" evidence="2">
    <location>
        <begin position="456"/>
        <end position="523"/>
    </location>
</feature>
<feature type="domain" description="SLH" evidence="4">
    <location>
        <begin position="24"/>
        <end position="87"/>
    </location>
</feature>
<keyword evidence="6" id="KW-1185">Reference proteome</keyword>
<organism evidence="5 6">
    <name type="scientific">Vallitalea longa</name>
    <dbReference type="NCBI Taxonomy" id="2936439"/>
    <lineage>
        <taxon>Bacteria</taxon>
        <taxon>Bacillati</taxon>
        <taxon>Bacillota</taxon>
        <taxon>Clostridia</taxon>
        <taxon>Lachnospirales</taxon>
        <taxon>Vallitaleaceae</taxon>
        <taxon>Vallitalea</taxon>
    </lineage>
</organism>
<dbReference type="RefSeq" id="WP_281812175.1">
    <property type="nucleotide sequence ID" value="NZ_BRLB01000001.1"/>
</dbReference>
<feature type="signal peptide" evidence="3">
    <location>
        <begin position="1"/>
        <end position="27"/>
    </location>
</feature>
<sequence>MNNNFRNSKLIFIFILTFLFTGSFAYADFSDLQGHWAKDCINKWAGNGVINGFNDGTVHPNDDITRAEFVKIINKIFNFTEKASKNYSDVKSGQWYTDNFAKAKQAGYLKDFVDAKALPTKELNREQAATILYNVLQMQTTKSSESKTFTDTYEISEYASEPVKVLYSKGFINGYPDGSFKPSNVIKRSEALKMVDNVIKGYFNKKGTYSNQKLKGSAIINTSGVTLKDVEIQGDLYLTEGIEEGEVTLQNVEVSGKTYINGGGENSVYFIDSTIEDVIVNKANGKVRLVSKGESNIKNVILESGAKLEEESIAKKYNGFKDVEVSEKVPCEQDAEFSGDFEGVTISSSNELTFDDCDIEQVEIKGNDDRKIPTVKMLKATVKSLVSKAEGAKIEMKKGTKVESIALEEKTDLSVDRGAEVGKLSIDKDAKGTDIDIDGKVKKVANDATDVKANGKTIKKGSNVSTSTKSSSSSSSHHSSGGSSSTSTSDTTKPVIENVASSNVEVSATSTWEAPATKASDNKDGDITSKIKIAYTSDDSEANVTNLTSAREHLKTVGNTVIVTYTVSDTAGNSATAVVATFTAVDYNTGEEDTTAPVITGVENNKEYQTKVTPVSTDTDIKTVTLTKGDTAVSYKLGTDITEAGEYILTVTDNAGNITKINFAIKTIISDEIDFNPIVVASFIENNDEIRFNTHGIITASIDTSKLIYKTSKDAIYGYGLSDKYVLVDLKSDLKQGEYCYLDIGDDTYINMKLFSKDAKAIKSLDGYGNVSDFPNNDNDRLEASEGWYSNAKAGIKSMQISNDIKVNLKTSIQGGVFVYGSDGILTDTRRLSGNENSNETILVNTHTKKIVFYKGEYDPTVDPTSGEMKIIKYKDDFIENGITVDDSNWIPVTEDNFGKEDTTAPIITGVENNKEYQTKVTPVSTDTDIKTVTLTKGNIALSYKLGTDITEAGEYILTVTDNAGNITKISFTIKTTIIDEIGFNTEQDILVDFAYNTNEIRFTVKGNLTEDIDTTKFKYLDSEDINANFHTLQKYVKVDDTSKLVAGSYSYIEMVTHIDGKEIGLTQIYLKLNEEDANKIQKLEGLGNPNCYVGQGDILVADDGWYSDVKGGTKFVNIGNKIKITFENTIPKGVFSYNKNNYNFSSSSIDQYDDVLWIDEGTDKLIFTKDEYNFKLSGEIKIIKVTEDIINNGIVIDDKDWIDAPKLTHKTIDATHKILTLKFNKNIGFNDVEYIKQDINISKDNGEFVNLSDDDEVIIVGEKLIITFKNPLTNNDKIKIYRSTLKDKDEVAIHDVIINVFDCSIDEKISFTYPNRYSQFIENNNRLDIDIIGNLTQEVNINKLTYTTSSDVAYKLQSNYQKVGHTNDLEPGKYCYSQSSANTTICIELTTEDAEAIKKLDDYGNNTIQYNDNDSIVAEDGWYANISGGSNTIYVENEMNLKNISDVSGLYCYNENNEQLESFSKECIREEYMMINAGTRKMVFYKGNETSGNNPSSGEILIKNIDSDIIKNDIDAGVGEWKLIPELQSAEIDETNKIVTLTFSKKINEYTNFIYDFKSNIEIATDGNNFEPLDSNDIVEITGGQVVVTFDNALTTNANRIKIAENTLVDEDDYVLGVEVVTDVIDASGVDEVVTDTVSVTVK</sequence>
<name>A0A9W6DF04_9FIRM</name>
<reference evidence="5" key="1">
    <citation type="submission" date="2022-06" db="EMBL/GenBank/DDBJ databases">
        <title>Vallitalea longa sp. nov., an anaerobic bacterium isolated from marine sediment.</title>
        <authorList>
            <person name="Hirano S."/>
            <person name="Terahara T."/>
            <person name="Mori K."/>
            <person name="Hamada M."/>
            <person name="Matsumoto R."/>
            <person name="Kobayashi T."/>
        </authorList>
    </citation>
    <scope>NUCLEOTIDE SEQUENCE</scope>
    <source>
        <strain evidence="5">SH18-1</strain>
    </source>
</reference>
<keyword evidence="1" id="KW-0677">Repeat</keyword>
<feature type="chain" id="PRO_5040728027" description="SLH domain-containing protein" evidence="3">
    <location>
        <begin position="28"/>
        <end position="1644"/>
    </location>
</feature>
<evidence type="ECO:0000256" key="2">
    <source>
        <dbReference type="SAM" id="MobiDB-lite"/>
    </source>
</evidence>
<dbReference type="PROSITE" id="PS51272">
    <property type="entry name" value="SLH"/>
    <property type="match status" value="2"/>
</dbReference>
<dbReference type="InterPro" id="IPR051465">
    <property type="entry name" value="Cell_Envelope_Struct_Comp"/>
</dbReference>
<dbReference type="InterPro" id="IPR013783">
    <property type="entry name" value="Ig-like_fold"/>
</dbReference>
<evidence type="ECO:0000256" key="1">
    <source>
        <dbReference type="ARBA" id="ARBA00022737"/>
    </source>
</evidence>
<dbReference type="Proteomes" id="UP001144256">
    <property type="component" value="Unassembled WGS sequence"/>
</dbReference>
<dbReference type="InterPro" id="IPR001119">
    <property type="entry name" value="SLH_dom"/>
</dbReference>
<feature type="compositionally biased region" description="Low complexity" evidence="2">
    <location>
        <begin position="465"/>
        <end position="493"/>
    </location>
</feature>
<evidence type="ECO:0000313" key="5">
    <source>
        <dbReference type="EMBL" id="GKX28159.1"/>
    </source>
</evidence>
<dbReference type="PANTHER" id="PTHR43308">
    <property type="entry name" value="OUTER MEMBRANE PROTEIN ALPHA-RELATED"/>
    <property type="match status" value="1"/>
</dbReference>